<evidence type="ECO:0000256" key="10">
    <source>
        <dbReference type="PIRSR" id="PIRSR001415-2"/>
    </source>
</evidence>
<evidence type="ECO:0000256" key="8">
    <source>
        <dbReference type="ARBA" id="ARBA00047651"/>
    </source>
</evidence>
<feature type="binding site" evidence="10">
    <location>
        <position position="323"/>
    </location>
    <ligand>
        <name>5-aminolevulinate</name>
        <dbReference type="ChEBI" id="CHEBI:356416"/>
        <label>2</label>
    </ligand>
</feature>
<reference evidence="15 16" key="1">
    <citation type="submission" date="2018-06" db="EMBL/GenBank/DDBJ databases">
        <authorList>
            <consortium name="Pathogen Informatics"/>
            <person name="Doyle S."/>
        </authorList>
    </citation>
    <scope>NUCLEOTIDE SEQUENCE [LARGE SCALE GENOMIC DNA]</scope>
    <source>
        <strain evidence="15 16">NCTC13316</strain>
    </source>
</reference>
<sequence>MHQVGHFPKTRLRRLRRNETIRGLTREIHLNIDKLVLPLFIKYGSGKKEAIPSMPGHFQLSVDKLEEEINEILSLDIKSMILFGIPSIKNQLGTDSYSDDGIIQKAIKLIKKIAPHLLIISDICLCEYTDHGHCGFVSAYDSHHVEIDNDKTIELLAKQAVSHVKAGTDIIAPSANMDGMVSAIRGALDNAGFYDIPILSYAVKYASSMYGPFRQAAEGAPKFGDRRTYQMDFANGNEALRECLLDIEEGADMLMVKPAHTYLDIIFRVKSAYPEIPLGAYHTSGEFAMIKAATEKGWIVEQGGVIETLTAIQRAGADFIISYFTKEVAQWLKDKA</sequence>
<dbReference type="OrthoDB" id="9805001at2"/>
<dbReference type="InterPro" id="IPR001731">
    <property type="entry name" value="ALAD"/>
</dbReference>
<dbReference type="AlphaFoldDB" id="A0A378JIS9"/>
<evidence type="ECO:0000256" key="11">
    <source>
        <dbReference type="PIRSR" id="PIRSR001415-3"/>
    </source>
</evidence>
<dbReference type="GO" id="GO:0004655">
    <property type="term" value="F:porphobilinogen synthase activity"/>
    <property type="evidence" value="ECO:0007669"/>
    <property type="project" value="UniProtKB-EC"/>
</dbReference>
<comment type="pathway">
    <text evidence="1">Porphyrin-containing compound metabolism; protoporphyrin-IX biosynthesis; coproporphyrinogen-III from 5-aminolevulinate: step 1/4.</text>
</comment>
<evidence type="ECO:0000256" key="7">
    <source>
        <dbReference type="ARBA" id="ARBA00023244"/>
    </source>
</evidence>
<dbReference type="InterPro" id="IPR013785">
    <property type="entry name" value="Aldolase_TIM"/>
</dbReference>
<dbReference type="GO" id="GO:0008270">
    <property type="term" value="F:zinc ion binding"/>
    <property type="evidence" value="ECO:0007669"/>
    <property type="project" value="TreeGrafter"/>
</dbReference>
<proteinExistence type="inferred from homology"/>
<dbReference type="GO" id="GO:0006782">
    <property type="term" value="P:protoporphyrinogen IX biosynthetic process"/>
    <property type="evidence" value="ECO:0007669"/>
    <property type="project" value="UniProtKB-UniPathway"/>
</dbReference>
<dbReference type="PRINTS" id="PR00144">
    <property type="entry name" value="DALDHYDRTASE"/>
</dbReference>
<dbReference type="InterPro" id="IPR030656">
    <property type="entry name" value="ALAD_AS"/>
</dbReference>
<keyword evidence="11" id="KW-0479">Metal-binding</keyword>
<dbReference type="PANTHER" id="PTHR11458:SF0">
    <property type="entry name" value="DELTA-AMINOLEVULINIC ACID DEHYDRATASE"/>
    <property type="match status" value="1"/>
</dbReference>
<comment type="subunit">
    <text evidence="13">Homooctamer.</text>
</comment>
<organism evidence="15 16">
    <name type="scientific">Legionella busanensis</name>
    <dbReference type="NCBI Taxonomy" id="190655"/>
    <lineage>
        <taxon>Bacteria</taxon>
        <taxon>Pseudomonadati</taxon>
        <taxon>Pseudomonadota</taxon>
        <taxon>Gammaproteobacteria</taxon>
        <taxon>Legionellales</taxon>
        <taxon>Legionellaceae</taxon>
        <taxon>Legionella</taxon>
    </lineage>
</organism>
<dbReference type="EMBL" id="UGOD01000001">
    <property type="protein sequence ID" value="STX50967.1"/>
    <property type="molecule type" value="Genomic_DNA"/>
</dbReference>
<evidence type="ECO:0000256" key="5">
    <source>
        <dbReference type="ARBA" id="ARBA00023133"/>
    </source>
</evidence>
<dbReference type="RefSeq" id="WP_115330635.1">
    <property type="nucleotide sequence ID" value="NZ_CAAAHP010000001.1"/>
</dbReference>
<keyword evidence="6 13" id="KW-0456">Lyase</keyword>
<evidence type="ECO:0000256" key="14">
    <source>
        <dbReference type="RuleBase" id="RU004161"/>
    </source>
</evidence>
<feature type="binding site" evidence="10">
    <location>
        <position position="214"/>
    </location>
    <ligand>
        <name>5-aminolevulinate</name>
        <dbReference type="ChEBI" id="CHEBI:356416"/>
        <label>1</label>
    </ligand>
</feature>
<dbReference type="CDD" id="cd00384">
    <property type="entry name" value="ALAD_PBGS"/>
    <property type="match status" value="1"/>
</dbReference>
<dbReference type="GO" id="GO:0005829">
    <property type="term" value="C:cytosol"/>
    <property type="evidence" value="ECO:0007669"/>
    <property type="project" value="TreeGrafter"/>
</dbReference>
<dbReference type="SUPFAM" id="SSF51569">
    <property type="entry name" value="Aldolase"/>
    <property type="match status" value="1"/>
</dbReference>
<keyword evidence="7 13" id="KW-0627">Porphyrin biosynthesis</keyword>
<dbReference type="Pfam" id="PF00490">
    <property type="entry name" value="ALAD"/>
    <property type="match status" value="1"/>
</dbReference>
<keyword evidence="5" id="KW-0350">Heme biosynthesis</keyword>
<dbReference type="UniPathway" id="UPA00251">
    <property type="reaction ID" value="UER00318"/>
</dbReference>
<feature type="active site" description="Schiff-base intermediate with substrate" evidence="9">
    <location>
        <position position="204"/>
    </location>
</feature>
<dbReference type="EC" id="4.2.1.24" evidence="3 13"/>
<dbReference type="Gene3D" id="3.20.20.70">
    <property type="entry name" value="Aldolase class I"/>
    <property type="match status" value="1"/>
</dbReference>
<keyword evidence="11" id="KW-0862">Zinc</keyword>
<feature type="binding site" evidence="11">
    <location>
        <position position="124"/>
    </location>
    <ligand>
        <name>Zn(2+)</name>
        <dbReference type="ChEBI" id="CHEBI:29105"/>
        <note>catalytic</note>
    </ligand>
</feature>
<evidence type="ECO:0000313" key="15">
    <source>
        <dbReference type="EMBL" id="STX50967.1"/>
    </source>
</evidence>
<feature type="binding site" evidence="10">
    <location>
        <position position="284"/>
    </location>
    <ligand>
        <name>5-aminolevulinate</name>
        <dbReference type="ChEBI" id="CHEBI:356416"/>
        <label>2</label>
    </ligand>
</feature>
<evidence type="ECO:0000256" key="3">
    <source>
        <dbReference type="ARBA" id="ARBA00012053"/>
    </source>
</evidence>
<feature type="binding site" evidence="11">
    <location>
        <position position="134"/>
    </location>
    <ligand>
        <name>Zn(2+)</name>
        <dbReference type="ChEBI" id="CHEBI:29105"/>
        <note>catalytic</note>
    </ligand>
</feature>
<feature type="binding site" evidence="11">
    <location>
        <position position="126"/>
    </location>
    <ligand>
        <name>Zn(2+)</name>
        <dbReference type="ChEBI" id="CHEBI:29105"/>
        <note>catalytic</note>
    </ligand>
</feature>
<feature type="binding site" evidence="10">
    <location>
        <position position="226"/>
    </location>
    <ligand>
        <name>5-aminolevulinate</name>
        <dbReference type="ChEBI" id="CHEBI:356416"/>
        <label>1</label>
    </ligand>
</feature>
<feature type="active site" description="Schiff-base intermediate with substrate" evidence="9">
    <location>
        <position position="257"/>
    </location>
</feature>
<keyword evidence="12" id="KW-0460">Magnesium</keyword>
<protein>
    <recommendedName>
        <fullName evidence="4 13">Delta-aminolevulinic acid dehydratase</fullName>
        <ecNumber evidence="3 13">4.2.1.24</ecNumber>
    </recommendedName>
</protein>
<evidence type="ECO:0000256" key="12">
    <source>
        <dbReference type="PIRSR" id="PIRSR001415-5"/>
    </source>
</evidence>
<feature type="binding site" evidence="12">
    <location>
        <position position="242"/>
    </location>
    <ligand>
        <name>Mg(2+)</name>
        <dbReference type="ChEBI" id="CHEBI:18420"/>
    </ligand>
</feature>
<comment type="similarity">
    <text evidence="2 14">Belongs to the ALAD family.</text>
</comment>
<dbReference type="SMART" id="SM01004">
    <property type="entry name" value="ALAD"/>
    <property type="match status" value="1"/>
</dbReference>
<evidence type="ECO:0000256" key="1">
    <source>
        <dbReference type="ARBA" id="ARBA00004694"/>
    </source>
</evidence>
<dbReference type="PANTHER" id="PTHR11458">
    <property type="entry name" value="DELTA-AMINOLEVULINIC ACID DEHYDRATASE"/>
    <property type="match status" value="1"/>
</dbReference>
<name>A0A378JIS9_9GAMM</name>
<evidence type="ECO:0000256" key="4">
    <source>
        <dbReference type="ARBA" id="ARBA00020771"/>
    </source>
</evidence>
<dbReference type="FunFam" id="3.20.20.70:FF:000019">
    <property type="entry name" value="Delta-aminolevulinic acid dehydratase"/>
    <property type="match status" value="1"/>
</dbReference>
<evidence type="ECO:0000313" key="16">
    <source>
        <dbReference type="Proteomes" id="UP000254794"/>
    </source>
</evidence>
<dbReference type="NCBIfam" id="NF006762">
    <property type="entry name" value="PRK09283.1"/>
    <property type="match status" value="1"/>
</dbReference>
<dbReference type="PIRSF" id="PIRSF001415">
    <property type="entry name" value="Porphbilin_synth"/>
    <property type="match status" value="1"/>
</dbReference>
<evidence type="ECO:0000256" key="9">
    <source>
        <dbReference type="PIRSR" id="PIRSR001415-1"/>
    </source>
</evidence>
<dbReference type="Proteomes" id="UP000254794">
    <property type="component" value="Unassembled WGS sequence"/>
</dbReference>
<accession>A0A378JIS9</accession>
<gene>
    <name evidence="15" type="primary">hemB_1</name>
    <name evidence="15" type="ORF">NCTC13316_01056</name>
</gene>
<evidence type="ECO:0000256" key="13">
    <source>
        <dbReference type="RuleBase" id="RU000515"/>
    </source>
</evidence>
<evidence type="ECO:0000256" key="2">
    <source>
        <dbReference type="ARBA" id="ARBA00008055"/>
    </source>
</evidence>
<comment type="catalytic activity">
    <reaction evidence="8 13">
        <text>2 5-aminolevulinate = porphobilinogen + 2 H2O + H(+)</text>
        <dbReference type="Rhea" id="RHEA:24064"/>
        <dbReference type="ChEBI" id="CHEBI:15377"/>
        <dbReference type="ChEBI" id="CHEBI:15378"/>
        <dbReference type="ChEBI" id="CHEBI:58126"/>
        <dbReference type="ChEBI" id="CHEBI:356416"/>
        <dbReference type="EC" id="4.2.1.24"/>
    </reaction>
</comment>
<evidence type="ECO:0000256" key="6">
    <source>
        <dbReference type="ARBA" id="ARBA00023239"/>
    </source>
</evidence>
<keyword evidence="16" id="KW-1185">Reference proteome</keyword>
<dbReference type="PROSITE" id="PS00169">
    <property type="entry name" value="D_ALA_DEHYDRATASE"/>
    <property type="match status" value="1"/>
</dbReference>